<dbReference type="PANTHER" id="PTHR45657:SF3">
    <property type="entry name" value="TRANSPORTER, PUTATIVE (AFU_ORTHOLOGUE AFUA_5G09260)-RELATED"/>
    <property type="match status" value="1"/>
</dbReference>
<feature type="compositionally biased region" description="Polar residues" evidence="1">
    <location>
        <begin position="1"/>
        <end position="10"/>
    </location>
</feature>
<dbReference type="SMART" id="SM00516">
    <property type="entry name" value="SEC14"/>
    <property type="match status" value="1"/>
</dbReference>
<evidence type="ECO:0000313" key="3">
    <source>
        <dbReference type="EMBL" id="KAJ8992621.1"/>
    </source>
</evidence>
<dbReference type="SUPFAM" id="SSF52087">
    <property type="entry name" value="CRAL/TRIO domain"/>
    <property type="match status" value="1"/>
</dbReference>
<feature type="region of interest" description="Disordered" evidence="1">
    <location>
        <begin position="1"/>
        <end position="43"/>
    </location>
</feature>
<feature type="compositionally biased region" description="Low complexity" evidence="1">
    <location>
        <begin position="508"/>
        <end position="517"/>
    </location>
</feature>
<dbReference type="InterPro" id="IPR011074">
    <property type="entry name" value="CRAL/TRIO_N_dom"/>
</dbReference>
<accession>A0AAN6EYD6</accession>
<dbReference type="CDD" id="cd00170">
    <property type="entry name" value="SEC14"/>
    <property type="match status" value="1"/>
</dbReference>
<dbReference type="InterPro" id="IPR001251">
    <property type="entry name" value="CRAL-TRIO_dom"/>
</dbReference>
<dbReference type="InterPro" id="IPR051026">
    <property type="entry name" value="PI/PC_transfer"/>
</dbReference>
<feature type="domain" description="CRAL-TRIO" evidence="2">
    <location>
        <begin position="124"/>
        <end position="319"/>
    </location>
</feature>
<sequence>MSQLYRTLTGQSQKSQKSDQSHPSIPTQPPLSRTTTGDPLSGTLNHLTAAQEEKLEEFKQRLQKGGWWTPDGVNGKPSHDDGTLLRYLRARKFDVNGAIGQFTDHEKWLKEQRVEELYDHFDVEAYEKARLVYPQWTGHRDKRGIPIYVFQIKGLDNKNVQKYQKDSQAYKDSLPYHKTLSTPAKLLPLFALYQNLLNFVLPLVSTLERPNPEVPVTNSTNIVDISGVGLTQFWNLKGHMQDASILATAHYPETLDRIFIIGAPSFFPTVWGWIKRWFDPVTVSKIFILSKHDVKPTLSKFMETKDFPKRYGGDLDWEWGDLPDLDAETRAAVEKDGNKGWVKGPCLWLAGQRLVVGSEKGKLRCPDGEVEKRKPIQYAADYTELPVHPDKKLSKMAGQLHANVTHDTSSAHHRAEEAAMDMGEATGGVSAANIIATESNAEQVPITSQTELYSAQMLESTTTTASTHPHSQPHHSHHNPFHNRHHHHQKHNKHGHHNRHDAPHHELPTSSVSTTSHVPPPSMPQPGPVPTHAVAMTQAIASKLTDESVSVIPATAGTDSNSTGAANGHAAEPSSAAARPEMVVASDPSKGLAIEAEKLTLATDEEGGRAVNGTGRVDKESDDVHLSRPPIERFVTATEV</sequence>
<dbReference type="EMBL" id="JAJGCB010000005">
    <property type="protein sequence ID" value="KAJ8992621.1"/>
    <property type="molecule type" value="Genomic_DNA"/>
</dbReference>
<dbReference type="Gene3D" id="3.40.525.10">
    <property type="entry name" value="CRAL-TRIO lipid binding domain"/>
    <property type="match status" value="1"/>
</dbReference>
<dbReference type="Pfam" id="PF03765">
    <property type="entry name" value="CRAL_TRIO_N"/>
    <property type="match status" value="1"/>
</dbReference>
<reference evidence="3" key="1">
    <citation type="submission" date="2023-01" db="EMBL/GenBank/DDBJ databases">
        <title>Exophiala dermititidis isolated from Cystic Fibrosis Patient.</title>
        <authorList>
            <person name="Kurbessoian T."/>
            <person name="Crocker A."/>
            <person name="Murante D."/>
            <person name="Hogan D.A."/>
            <person name="Stajich J.E."/>
        </authorList>
    </citation>
    <scope>NUCLEOTIDE SEQUENCE</scope>
    <source>
        <strain evidence="3">Ex8</strain>
    </source>
</reference>
<proteinExistence type="predicted"/>
<organism evidence="3 4">
    <name type="scientific">Exophiala dermatitidis</name>
    <name type="common">Black yeast-like fungus</name>
    <name type="synonym">Wangiella dermatitidis</name>
    <dbReference type="NCBI Taxonomy" id="5970"/>
    <lineage>
        <taxon>Eukaryota</taxon>
        <taxon>Fungi</taxon>
        <taxon>Dikarya</taxon>
        <taxon>Ascomycota</taxon>
        <taxon>Pezizomycotina</taxon>
        <taxon>Eurotiomycetes</taxon>
        <taxon>Chaetothyriomycetidae</taxon>
        <taxon>Chaetothyriales</taxon>
        <taxon>Herpotrichiellaceae</taxon>
        <taxon>Exophiala</taxon>
    </lineage>
</organism>
<protein>
    <recommendedName>
        <fullName evidence="2">CRAL-TRIO domain-containing protein</fullName>
    </recommendedName>
</protein>
<feature type="compositionally biased region" description="Polar residues" evidence="1">
    <location>
        <begin position="22"/>
        <end position="43"/>
    </location>
</feature>
<comment type="caution">
    <text evidence="3">The sequence shown here is derived from an EMBL/GenBank/DDBJ whole genome shotgun (WGS) entry which is preliminary data.</text>
</comment>
<feature type="region of interest" description="Disordered" evidence="1">
    <location>
        <begin position="554"/>
        <end position="580"/>
    </location>
</feature>
<gene>
    <name evidence="3" type="ORF">HRR80_003720</name>
</gene>
<feature type="compositionally biased region" description="Basic and acidic residues" evidence="1">
    <location>
        <begin position="616"/>
        <end position="626"/>
    </location>
</feature>
<feature type="compositionally biased region" description="Pro residues" evidence="1">
    <location>
        <begin position="518"/>
        <end position="529"/>
    </location>
</feature>
<dbReference type="PANTHER" id="PTHR45657">
    <property type="entry name" value="CRAL-TRIO DOMAIN-CONTAINING PROTEIN YKL091C-RELATED"/>
    <property type="match status" value="1"/>
</dbReference>
<dbReference type="SUPFAM" id="SSF46938">
    <property type="entry name" value="CRAL/TRIO N-terminal domain"/>
    <property type="match status" value="1"/>
</dbReference>
<dbReference type="PROSITE" id="PS50191">
    <property type="entry name" value="CRAL_TRIO"/>
    <property type="match status" value="1"/>
</dbReference>
<name>A0AAN6EYD6_EXODE</name>
<feature type="compositionally biased region" description="Basic residues" evidence="1">
    <location>
        <begin position="471"/>
        <end position="499"/>
    </location>
</feature>
<feature type="region of interest" description="Disordered" evidence="1">
    <location>
        <begin position="458"/>
        <end position="531"/>
    </location>
</feature>
<dbReference type="Pfam" id="PF00650">
    <property type="entry name" value="CRAL_TRIO"/>
    <property type="match status" value="1"/>
</dbReference>
<dbReference type="InterPro" id="IPR036273">
    <property type="entry name" value="CRAL/TRIO_N_dom_sf"/>
</dbReference>
<dbReference type="AlphaFoldDB" id="A0AAN6EYD6"/>
<feature type="compositionally biased region" description="Low complexity" evidence="1">
    <location>
        <begin position="565"/>
        <end position="578"/>
    </location>
</feature>
<dbReference type="Proteomes" id="UP001161757">
    <property type="component" value="Unassembled WGS sequence"/>
</dbReference>
<feature type="region of interest" description="Disordered" evidence="1">
    <location>
        <begin position="602"/>
        <end position="630"/>
    </location>
</feature>
<evidence type="ECO:0000256" key="1">
    <source>
        <dbReference type="SAM" id="MobiDB-lite"/>
    </source>
</evidence>
<evidence type="ECO:0000259" key="2">
    <source>
        <dbReference type="PROSITE" id="PS50191"/>
    </source>
</evidence>
<feature type="compositionally biased region" description="Polar residues" evidence="1">
    <location>
        <begin position="458"/>
        <end position="467"/>
    </location>
</feature>
<evidence type="ECO:0000313" key="4">
    <source>
        <dbReference type="Proteomes" id="UP001161757"/>
    </source>
</evidence>
<dbReference type="SMART" id="SM01100">
    <property type="entry name" value="CRAL_TRIO_N"/>
    <property type="match status" value="1"/>
</dbReference>
<dbReference type="InterPro" id="IPR036865">
    <property type="entry name" value="CRAL-TRIO_dom_sf"/>
</dbReference>
<dbReference type="Gene3D" id="1.10.8.20">
    <property type="entry name" value="N-terminal domain of phosphatidylinositol transfer protein sec14p"/>
    <property type="match status" value="1"/>
</dbReference>